<evidence type="ECO:0000256" key="6">
    <source>
        <dbReference type="SAM" id="Phobius"/>
    </source>
</evidence>
<keyword evidence="6" id="KW-0472">Membrane</keyword>
<dbReference type="Gene3D" id="3.30.230.10">
    <property type="match status" value="1"/>
</dbReference>
<dbReference type="GO" id="GO:0008033">
    <property type="term" value="P:tRNA processing"/>
    <property type="evidence" value="ECO:0007669"/>
    <property type="project" value="UniProtKB-KW"/>
</dbReference>
<evidence type="ECO:0000313" key="8">
    <source>
        <dbReference type="Proteomes" id="UP000560980"/>
    </source>
</evidence>
<dbReference type="SUPFAM" id="SSF54211">
    <property type="entry name" value="Ribosomal protein S5 domain 2-like"/>
    <property type="match status" value="1"/>
</dbReference>
<keyword evidence="2" id="KW-0540">Nuclease</keyword>
<dbReference type="InterPro" id="IPR000100">
    <property type="entry name" value="RNase_P"/>
</dbReference>
<dbReference type="Pfam" id="PF00825">
    <property type="entry name" value="Ribonuclease_P"/>
    <property type="match status" value="1"/>
</dbReference>
<comment type="caution">
    <text evidence="7">The sequence shown here is derived from an EMBL/GenBank/DDBJ whole genome shotgun (WGS) entry which is preliminary data.</text>
</comment>
<organism evidence="7 8">
    <name type="scientific">Candidatus Portiera aleyrodidarum</name>
    <name type="common">primary endosymbiont of Bemisia tabaci</name>
    <dbReference type="NCBI Taxonomy" id="91844"/>
    <lineage>
        <taxon>Bacteria</taxon>
        <taxon>Pseudomonadati</taxon>
        <taxon>Pseudomonadota</taxon>
        <taxon>Gammaproteobacteria</taxon>
        <taxon>Candidatus Johnevansiales</taxon>
        <taxon>Candidatus Johnevansiaceae</taxon>
        <taxon>Candidatus Portiera</taxon>
    </lineage>
</organism>
<name>A0A6S6S3X3_9GAMM</name>
<dbReference type="InterPro" id="IPR014721">
    <property type="entry name" value="Ribsml_uS5_D2-typ_fold_subgr"/>
</dbReference>
<feature type="transmembrane region" description="Helical" evidence="6">
    <location>
        <begin position="80"/>
        <end position="102"/>
    </location>
</feature>
<evidence type="ECO:0000256" key="2">
    <source>
        <dbReference type="ARBA" id="ARBA00022722"/>
    </source>
</evidence>
<keyword evidence="6" id="KW-0812">Transmembrane</keyword>
<keyword evidence="6" id="KW-1133">Transmembrane helix</keyword>
<keyword evidence="1" id="KW-0819">tRNA processing</keyword>
<dbReference type="EMBL" id="CACTJB010000001">
    <property type="protein sequence ID" value="CAA3704315.1"/>
    <property type="molecule type" value="Genomic_DNA"/>
</dbReference>
<keyword evidence="4" id="KW-0378">Hydrolase</keyword>
<dbReference type="GO" id="GO:0004526">
    <property type="term" value="F:ribonuclease P activity"/>
    <property type="evidence" value="ECO:0007669"/>
    <property type="project" value="InterPro"/>
</dbReference>
<dbReference type="InterPro" id="IPR020568">
    <property type="entry name" value="Ribosomal_Su5_D2-typ_SF"/>
</dbReference>
<dbReference type="AlphaFoldDB" id="A0A6S6S3X3"/>
<proteinExistence type="predicted"/>
<keyword evidence="3" id="KW-0255">Endonuclease</keyword>
<evidence type="ECO:0000256" key="4">
    <source>
        <dbReference type="ARBA" id="ARBA00022801"/>
    </source>
</evidence>
<evidence type="ECO:0000256" key="1">
    <source>
        <dbReference type="ARBA" id="ARBA00022694"/>
    </source>
</evidence>
<sequence length="112" mass="13915">MKYKIKNFLKIKTIHNKIKQTKFYNFKLFNKNFICFGLLPTNKKYFRFIFFIKNKVNKSVNRNFFKRLFKEYVRVFQCNLINLYISLYIIKCIFNILSYIFFNNLLIKLISF</sequence>
<evidence type="ECO:0000256" key="3">
    <source>
        <dbReference type="ARBA" id="ARBA00022759"/>
    </source>
</evidence>
<accession>A0A6S6S3X3</accession>
<dbReference type="GO" id="GO:0000049">
    <property type="term" value="F:tRNA binding"/>
    <property type="evidence" value="ECO:0007669"/>
    <property type="project" value="InterPro"/>
</dbReference>
<protein>
    <submittedName>
        <fullName evidence="7">Uncharacterized protein</fullName>
    </submittedName>
</protein>
<evidence type="ECO:0000256" key="5">
    <source>
        <dbReference type="ARBA" id="ARBA00022884"/>
    </source>
</evidence>
<gene>
    <name evidence="7" type="ORF">SISI_0021</name>
</gene>
<keyword evidence="5" id="KW-0694">RNA-binding</keyword>
<reference evidence="7 8" key="1">
    <citation type="submission" date="2019-12" db="EMBL/GenBank/DDBJ databases">
        <authorList>
            <person name="Santos-Garcia D."/>
            <person name="Santos-Garcia D."/>
            <person name="Santos-Garcia D."/>
        </authorList>
    </citation>
    <scope>NUCLEOTIDE SEQUENCE [LARGE SCALE GENOMIC DNA]</scope>
    <source>
        <strain evidence="7">SiSi</strain>
    </source>
</reference>
<evidence type="ECO:0000313" key="7">
    <source>
        <dbReference type="EMBL" id="CAA3704315.1"/>
    </source>
</evidence>
<dbReference type="Proteomes" id="UP000560980">
    <property type="component" value="Unassembled WGS sequence"/>
</dbReference>
<dbReference type="RefSeq" id="WP_183042834.1">
    <property type="nucleotide sequence ID" value="NZ_CACTJB010000001.1"/>
</dbReference>